<keyword evidence="2" id="KW-1185">Reference proteome</keyword>
<dbReference type="PROSITE" id="PS51257">
    <property type="entry name" value="PROKAR_LIPOPROTEIN"/>
    <property type="match status" value="1"/>
</dbReference>
<dbReference type="Gene3D" id="3.40.190.10">
    <property type="entry name" value="Periplasmic binding protein-like II"/>
    <property type="match status" value="1"/>
</dbReference>
<dbReference type="Pfam" id="PF01547">
    <property type="entry name" value="SBP_bac_1"/>
    <property type="match status" value="1"/>
</dbReference>
<dbReference type="SUPFAM" id="SSF53850">
    <property type="entry name" value="Periplasmic binding protein-like II"/>
    <property type="match status" value="1"/>
</dbReference>
<dbReference type="InterPro" id="IPR006059">
    <property type="entry name" value="SBP"/>
</dbReference>
<protein>
    <submittedName>
        <fullName evidence="1">Extracellular solute-binding protein</fullName>
    </submittedName>
</protein>
<name>A0ABQ1EAR1_9CLOT</name>
<proteinExistence type="predicted"/>
<accession>A0ABQ1EAR1</accession>
<reference evidence="1 2" key="1">
    <citation type="journal article" date="2021" name="Int. J. Syst. Evol. Microbiol.">
        <title>Clostridium zeae sp. nov., isolated from corn silage.</title>
        <authorList>
            <person name="Kobayashi H."/>
            <person name="Tanizawa Y."/>
            <person name="Yagura M."/>
            <person name="Sakamoto M."/>
            <person name="Ohkuma M."/>
            <person name="Tohno M."/>
        </authorList>
    </citation>
    <scope>NUCLEOTIDE SEQUENCE [LARGE SCALE GENOMIC DNA]</scope>
    <source>
        <strain evidence="1 2">CSC2</strain>
    </source>
</reference>
<evidence type="ECO:0000313" key="1">
    <source>
        <dbReference type="EMBL" id="GFZ31813.1"/>
    </source>
</evidence>
<dbReference type="RefSeq" id="WP_206870102.1">
    <property type="nucleotide sequence ID" value="NZ_BMBA01000002.1"/>
</dbReference>
<sequence length="411" mass="46636">MKKTKNIVFIVLFIILNCNLVFGCSKGKEEPKGKLSILIQNNVSQDVDVINTLIANYKKAHPQIEIKIENMTENEKIEKVTVDKPDYDVLICERNMMISMARQGYLSDISSNVSNNKVIDKFYSIVSTYGRIDDKYYGIGVMPYSLNFIYNRQQAAAYIKNSDEIDLMSLLRMSKDKNIKIPIALPKEMDISLAIASIVADNMINEADLEKNFDVGKEKYKKLSQMQEAFKFMNTLYKDYGVSADKFLLSDSSIVKKVESGEVPFALVTTLSSKEIDESKNIAVVNNNINDNSKVNPPVIIDHLVCQLQNAKNKDEVVRFLDYLSDDESYKALGKEGIITGNRSANSELKGLQSQMIWPISVANENNIVFYHNLPYKMKPNILEQTKSLINGGYSGNEWQTIVDRTYIEKK</sequence>
<comment type="caution">
    <text evidence="1">The sequence shown here is derived from an EMBL/GenBank/DDBJ whole genome shotgun (WGS) entry which is preliminary data.</text>
</comment>
<organism evidence="1 2">
    <name type="scientific">Clostridium zeae</name>
    <dbReference type="NCBI Taxonomy" id="2759022"/>
    <lineage>
        <taxon>Bacteria</taxon>
        <taxon>Bacillati</taxon>
        <taxon>Bacillota</taxon>
        <taxon>Clostridia</taxon>
        <taxon>Eubacteriales</taxon>
        <taxon>Clostridiaceae</taxon>
        <taxon>Clostridium</taxon>
    </lineage>
</organism>
<evidence type="ECO:0000313" key="2">
    <source>
        <dbReference type="Proteomes" id="UP000663802"/>
    </source>
</evidence>
<gene>
    <name evidence="1" type="ORF">CSC2_23390</name>
</gene>
<dbReference type="Proteomes" id="UP000663802">
    <property type="component" value="Unassembled WGS sequence"/>
</dbReference>
<dbReference type="EMBL" id="BMBA01000002">
    <property type="protein sequence ID" value="GFZ31813.1"/>
    <property type="molecule type" value="Genomic_DNA"/>
</dbReference>